<evidence type="ECO:0000256" key="1">
    <source>
        <dbReference type="SAM" id="MobiDB-lite"/>
    </source>
</evidence>
<dbReference type="InterPro" id="IPR000535">
    <property type="entry name" value="MSP_dom"/>
</dbReference>
<dbReference type="EMBL" id="MKKU01000167">
    <property type="protein sequence ID" value="RNF20926.1"/>
    <property type="molecule type" value="Genomic_DNA"/>
</dbReference>
<keyword evidence="2" id="KW-0812">Transmembrane</keyword>
<evidence type="ECO:0000313" key="4">
    <source>
        <dbReference type="EMBL" id="RNF20926.1"/>
    </source>
</evidence>
<feature type="region of interest" description="Disordered" evidence="1">
    <location>
        <begin position="183"/>
        <end position="268"/>
    </location>
</feature>
<keyword evidence="2" id="KW-0472">Membrane</keyword>
<dbReference type="AlphaFoldDB" id="A0A3R7NEB4"/>
<dbReference type="RefSeq" id="XP_029229379.1">
    <property type="nucleotide sequence ID" value="XM_029370602.1"/>
</dbReference>
<dbReference type="Proteomes" id="UP000284403">
    <property type="component" value="Unassembled WGS sequence"/>
</dbReference>
<dbReference type="Gene3D" id="2.60.40.10">
    <property type="entry name" value="Immunoglobulins"/>
    <property type="match status" value="1"/>
</dbReference>
<organism evidence="4 5">
    <name type="scientific">Trypanosoma conorhini</name>
    <dbReference type="NCBI Taxonomy" id="83891"/>
    <lineage>
        <taxon>Eukaryota</taxon>
        <taxon>Discoba</taxon>
        <taxon>Euglenozoa</taxon>
        <taxon>Kinetoplastea</taxon>
        <taxon>Metakinetoplastina</taxon>
        <taxon>Trypanosomatida</taxon>
        <taxon>Trypanosomatidae</taxon>
        <taxon>Trypanosoma</taxon>
    </lineage>
</organism>
<keyword evidence="2" id="KW-1133">Transmembrane helix</keyword>
<feature type="domain" description="MSP" evidence="3">
    <location>
        <begin position="29"/>
        <end position="156"/>
    </location>
</feature>
<evidence type="ECO:0000259" key="3">
    <source>
        <dbReference type="PROSITE" id="PS50202"/>
    </source>
</evidence>
<dbReference type="OrthoDB" id="278612at2759"/>
<dbReference type="InterPro" id="IPR008962">
    <property type="entry name" value="PapD-like_sf"/>
</dbReference>
<dbReference type="InterPro" id="IPR013783">
    <property type="entry name" value="Ig-like_fold"/>
</dbReference>
<evidence type="ECO:0000256" key="2">
    <source>
        <dbReference type="SAM" id="Phobius"/>
    </source>
</evidence>
<dbReference type="Pfam" id="PF00635">
    <property type="entry name" value="Motile_Sperm"/>
    <property type="match status" value="1"/>
</dbReference>
<evidence type="ECO:0000313" key="5">
    <source>
        <dbReference type="Proteomes" id="UP000284403"/>
    </source>
</evidence>
<feature type="region of interest" description="Disordered" evidence="1">
    <location>
        <begin position="1"/>
        <end position="24"/>
    </location>
</feature>
<dbReference type="SUPFAM" id="SSF49354">
    <property type="entry name" value="PapD-like"/>
    <property type="match status" value="1"/>
</dbReference>
<feature type="compositionally biased region" description="Polar residues" evidence="1">
    <location>
        <begin position="257"/>
        <end position="268"/>
    </location>
</feature>
<feature type="compositionally biased region" description="Low complexity" evidence="1">
    <location>
        <begin position="183"/>
        <end position="196"/>
    </location>
</feature>
<keyword evidence="5" id="KW-1185">Reference proteome</keyword>
<sequence>MQRLATTPSQAVRQKGTSGETDGAVPTTLMLVEPSSLLFPPPHRNRAVQNVVVLYNISRQPCIFKVKSRTPERYYIQPHMGTISAQGAVRIRCILRPQYEDLPPATRDVFRFCLKPISSKWVPEKRRLLHGAKLKKLWDAANMETSTTVTKELSCIFKGDAAPPPGALITVLDPATIGLGTPAETAAAASPSAAGAHENDEPAGGTQEASQHGRKSSSRKEQQQRTGMRGSMDRTRDPDCPARKEHRKSRGGAGSSADRTSPASTTQQKARGLFLGVGRSMMKATEISGYYVLLSCVILLLCTACGLYFSCYNVPGAGGILGYASSFAEMLSAVDRYASKLFASGRSL</sequence>
<protein>
    <recommendedName>
        <fullName evidence="3">MSP domain-containing protein</fullName>
    </recommendedName>
</protein>
<gene>
    <name evidence="4" type="ORF">Tco025E_03684</name>
</gene>
<dbReference type="PROSITE" id="PS50202">
    <property type="entry name" value="MSP"/>
    <property type="match status" value="1"/>
</dbReference>
<feature type="compositionally biased region" description="Basic and acidic residues" evidence="1">
    <location>
        <begin position="231"/>
        <end position="243"/>
    </location>
</feature>
<name>A0A3R7NEB4_9TRYP</name>
<reference evidence="4 5" key="1">
    <citation type="journal article" date="2018" name="BMC Genomics">
        <title>Genomic comparison of Trypanosoma conorhini and Trypanosoma rangeli to Trypanosoma cruzi strains of high and low virulence.</title>
        <authorList>
            <person name="Bradwell K.R."/>
            <person name="Koparde V.N."/>
            <person name="Matveyev A.V."/>
            <person name="Serrano M.G."/>
            <person name="Alves J.M."/>
            <person name="Parikh H."/>
            <person name="Huang B."/>
            <person name="Lee V."/>
            <person name="Espinosa-Alvarez O."/>
            <person name="Ortiz P.A."/>
            <person name="Costa-Martins A.G."/>
            <person name="Teixeira M.M."/>
            <person name="Buck G.A."/>
        </authorList>
    </citation>
    <scope>NUCLEOTIDE SEQUENCE [LARGE SCALE GENOMIC DNA]</scope>
    <source>
        <strain evidence="4 5">025E</strain>
    </source>
</reference>
<feature type="compositionally biased region" description="Polar residues" evidence="1">
    <location>
        <begin position="1"/>
        <end position="20"/>
    </location>
</feature>
<dbReference type="GeneID" id="40317295"/>
<comment type="caution">
    <text evidence="4">The sequence shown here is derived from an EMBL/GenBank/DDBJ whole genome shotgun (WGS) entry which is preliminary data.</text>
</comment>
<accession>A0A3R7NEB4</accession>
<proteinExistence type="predicted"/>
<feature type="transmembrane region" description="Helical" evidence="2">
    <location>
        <begin position="289"/>
        <end position="309"/>
    </location>
</feature>